<protein>
    <submittedName>
        <fullName evidence="2">Uncharacterized protein</fullName>
    </submittedName>
</protein>
<organism evidence="2 3">
    <name type="scientific">Endocarpon pusillum (strain Z07020 / HMAS-L-300199)</name>
    <name type="common">Lichen-forming fungus</name>
    <dbReference type="NCBI Taxonomy" id="1263415"/>
    <lineage>
        <taxon>Eukaryota</taxon>
        <taxon>Fungi</taxon>
        <taxon>Dikarya</taxon>
        <taxon>Ascomycota</taxon>
        <taxon>Pezizomycotina</taxon>
        <taxon>Eurotiomycetes</taxon>
        <taxon>Chaetothyriomycetidae</taxon>
        <taxon>Verrucariales</taxon>
        <taxon>Verrucariaceae</taxon>
        <taxon>Endocarpon</taxon>
    </lineage>
</organism>
<evidence type="ECO:0000313" key="3">
    <source>
        <dbReference type="Proteomes" id="UP000019373"/>
    </source>
</evidence>
<keyword evidence="1" id="KW-0175">Coiled coil</keyword>
<sequence length="240" mass="26757">MSTRELEAMREYLIENLRKGFIRPSSSSFSSPVLFVKKKNGDLRFCMVLSHFSPDLRDTPLEPSHALTMVTPTSDQSLTRENAEAAAYPARTDNPTPNAETDYRNPILSFDLSDPFARVAQLKVIVPANLQSGIDVILTELRQQGVSEQALADRTAERVALELARTANTNADLAHQISEYATQLAAAGQELEKQNAALQERNMALQEKIADLTEQVTRHQASTRRAPASSMSFIYTYEER</sequence>
<dbReference type="RefSeq" id="XP_007786143.1">
    <property type="nucleotide sequence ID" value="XM_007787953.1"/>
</dbReference>
<dbReference type="PANTHER" id="PTHR15503">
    <property type="entry name" value="LDOC1 RELATED"/>
    <property type="match status" value="1"/>
</dbReference>
<accession>U1I3B2</accession>
<dbReference type="EMBL" id="KE720750">
    <property type="protein sequence ID" value="ERF76509.1"/>
    <property type="molecule type" value="Genomic_DNA"/>
</dbReference>
<dbReference type="HOGENOM" id="CLU_1156376_0_0_1"/>
<keyword evidence="3" id="KW-1185">Reference proteome</keyword>
<dbReference type="InterPro" id="IPR032567">
    <property type="entry name" value="RTL1-rel"/>
</dbReference>
<dbReference type="Gene3D" id="3.10.10.10">
    <property type="entry name" value="HIV Type 1 Reverse Transcriptase, subunit A, domain 1"/>
    <property type="match status" value="1"/>
</dbReference>
<dbReference type="OrthoDB" id="3695078at2759"/>
<gene>
    <name evidence="2" type="ORF">EPUS_08901</name>
</gene>
<reference evidence="3" key="1">
    <citation type="journal article" date="2014" name="BMC Genomics">
        <title>Genome characteristics reveal the impact of lichenization on lichen-forming fungus Endocarpon pusillum Hedwig (Verrucariales, Ascomycota).</title>
        <authorList>
            <person name="Wang Y.-Y."/>
            <person name="Liu B."/>
            <person name="Zhang X.-Y."/>
            <person name="Zhou Q.-M."/>
            <person name="Zhang T."/>
            <person name="Li H."/>
            <person name="Yu Y.-F."/>
            <person name="Zhang X.-L."/>
            <person name="Hao X.-Y."/>
            <person name="Wang M."/>
            <person name="Wang L."/>
            <person name="Wei J.-C."/>
        </authorList>
    </citation>
    <scope>NUCLEOTIDE SEQUENCE [LARGE SCALE GENOMIC DNA]</scope>
    <source>
        <strain evidence="3">Z07020 / HMAS-L-300199</strain>
    </source>
</reference>
<dbReference type="SUPFAM" id="SSF56672">
    <property type="entry name" value="DNA/RNA polymerases"/>
    <property type="match status" value="1"/>
</dbReference>
<feature type="coiled-coil region" evidence="1">
    <location>
        <begin position="181"/>
        <end position="222"/>
    </location>
</feature>
<dbReference type="GeneID" id="19243741"/>
<proteinExistence type="predicted"/>
<dbReference type="AlphaFoldDB" id="U1I3B2"/>
<evidence type="ECO:0000256" key="1">
    <source>
        <dbReference type="SAM" id="Coils"/>
    </source>
</evidence>
<dbReference type="InterPro" id="IPR043502">
    <property type="entry name" value="DNA/RNA_pol_sf"/>
</dbReference>
<dbReference type="eggNOG" id="ENOG502TF9J">
    <property type="taxonomic scope" value="Eukaryota"/>
</dbReference>
<dbReference type="Proteomes" id="UP000019373">
    <property type="component" value="Unassembled WGS sequence"/>
</dbReference>
<name>U1I3B2_ENDPU</name>
<dbReference type="PANTHER" id="PTHR15503:SF36">
    <property type="entry name" value="RETROTRANSPOSON GAG-LIKE PROTEIN 5"/>
    <property type="match status" value="1"/>
</dbReference>
<evidence type="ECO:0000313" key="2">
    <source>
        <dbReference type="EMBL" id="ERF76509.1"/>
    </source>
</evidence>